<gene>
    <name evidence="2" type="ORF">GCM10022403_082430</name>
</gene>
<accession>A0ABP7J9I4</accession>
<dbReference type="EMBL" id="BAABDE010000034">
    <property type="protein sequence ID" value="GAA3837360.1"/>
    <property type="molecule type" value="Genomic_DNA"/>
</dbReference>
<evidence type="ECO:0000313" key="3">
    <source>
        <dbReference type="Proteomes" id="UP001501009"/>
    </source>
</evidence>
<comment type="caution">
    <text evidence="2">The sequence shown here is derived from an EMBL/GenBank/DDBJ whole genome shotgun (WGS) entry which is preliminary data.</text>
</comment>
<organism evidence="2 3">
    <name type="scientific">Streptomyces coacervatus</name>
    <dbReference type="NCBI Taxonomy" id="647381"/>
    <lineage>
        <taxon>Bacteria</taxon>
        <taxon>Bacillati</taxon>
        <taxon>Actinomycetota</taxon>
        <taxon>Actinomycetes</taxon>
        <taxon>Kitasatosporales</taxon>
        <taxon>Streptomycetaceae</taxon>
        <taxon>Streptomyces</taxon>
    </lineage>
</organism>
<protein>
    <submittedName>
        <fullName evidence="2">Uncharacterized protein</fullName>
    </submittedName>
</protein>
<evidence type="ECO:0000256" key="1">
    <source>
        <dbReference type="SAM" id="MobiDB-lite"/>
    </source>
</evidence>
<name>A0ABP7J9I4_9ACTN</name>
<feature type="region of interest" description="Disordered" evidence="1">
    <location>
        <begin position="1"/>
        <end position="22"/>
    </location>
</feature>
<reference evidence="3" key="1">
    <citation type="journal article" date="2019" name="Int. J. Syst. Evol. Microbiol.">
        <title>The Global Catalogue of Microorganisms (GCM) 10K type strain sequencing project: providing services to taxonomists for standard genome sequencing and annotation.</title>
        <authorList>
            <consortium name="The Broad Institute Genomics Platform"/>
            <consortium name="The Broad Institute Genome Sequencing Center for Infectious Disease"/>
            <person name="Wu L."/>
            <person name="Ma J."/>
        </authorList>
    </citation>
    <scope>NUCLEOTIDE SEQUENCE [LARGE SCALE GENOMIC DNA]</scope>
    <source>
        <strain evidence="3">JCM 17138</strain>
    </source>
</reference>
<dbReference type="Proteomes" id="UP001501009">
    <property type="component" value="Unassembled WGS sequence"/>
</dbReference>
<keyword evidence="3" id="KW-1185">Reference proteome</keyword>
<feature type="region of interest" description="Disordered" evidence="1">
    <location>
        <begin position="79"/>
        <end position="99"/>
    </location>
</feature>
<evidence type="ECO:0000313" key="2">
    <source>
        <dbReference type="EMBL" id="GAA3837360.1"/>
    </source>
</evidence>
<proteinExistence type="predicted"/>
<sequence>MIAHGATVRRDAPNDPTFAAMRGPGRTVLALRLAIGLRILPETEFQELVQLLRGTGTARVTPAAQWLRHAECPRRMAEVARQVPAEPEDAPAQPAPPRP</sequence>